<evidence type="ECO:0000313" key="2">
    <source>
        <dbReference type="EMBL" id="MCO4291709.1"/>
    </source>
</evidence>
<dbReference type="AlphaFoldDB" id="A0A9X2F076"/>
<sequence length="179" mass="19599">MATSKWALDPSHSEIQFKVKHMMVSNVTGNFGQFDVNVETVGDDFQQANISFSADINSISTGTTQRDDHLKSPDFFDAATYPKLTFVSTSFNKVDDEEYELIGNLTIKDVTKPVKLKVEFGGSGKDPWGNKKAGFSIQGKVDRKDFGLNWNAALETGGVLVGDEVKLSAEIQLAEVVEA</sequence>
<dbReference type="SUPFAM" id="SSF101874">
    <property type="entry name" value="YceI-like"/>
    <property type="match status" value="1"/>
</dbReference>
<gene>
    <name evidence="2" type="ORF">NF867_02395</name>
</gene>
<evidence type="ECO:0000259" key="1">
    <source>
        <dbReference type="SMART" id="SM00867"/>
    </source>
</evidence>
<accession>A0A9X2F076</accession>
<dbReference type="EMBL" id="JAMWYS010000007">
    <property type="protein sequence ID" value="MCO4291709.1"/>
    <property type="molecule type" value="Genomic_DNA"/>
</dbReference>
<organism evidence="2 3">
    <name type="scientific">Solitalea agri</name>
    <dbReference type="NCBI Taxonomy" id="2953739"/>
    <lineage>
        <taxon>Bacteria</taxon>
        <taxon>Pseudomonadati</taxon>
        <taxon>Bacteroidota</taxon>
        <taxon>Sphingobacteriia</taxon>
        <taxon>Sphingobacteriales</taxon>
        <taxon>Sphingobacteriaceae</taxon>
        <taxon>Solitalea</taxon>
    </lineage>
</organism>
<dbReference type="Pfam" id="PF04264">
    <property type="entry name" value="YceI"/>
    <property type="match status" value="1"/>
</dbReference>
<proteinExistence type="predicted"/>
<dbReference type="Proteomes" id="UP001155182">
    <property type="component" value="Unassembled WGS sequence"/>
</dbReference>
<comment type="caution">
    <text evidence="2">The sequence shown here is derived from an EMBL/GenBank/DDBJ whole genome shotgun (WGS) entry which is preliminary data.</text>
</comment>
<dbReference type="Gene3D" id="2.40.128.110">
    <property type="entry name" value="Lipid/polyisoprenoid-binding, YceI-like"/>
    <property type="match status" value="1"/>
</dbReference>
<keyword evidence="3" id="KW-1185">Reference proteome</keyword>
<dbReference type="PANTHER" id="PTHR34406:SF1">
    <property type="entry name" value="PROTEIN YCEI"/>
    <property type="match status" value="1"/>
</dbReference>
<feature type="domain" description="Lipid/polyisoprenoid-binding YceI-like" evidence="1">
    <location>
        <begin position="5"/>
        <end position="174"/>
    </location>
</feature>
<name>A0A9X2F076_9SPHI</name>
<dbReference type="InterPro" id="IPR007372">
    <property type="entry name" value="Lipid/polyisoprenoid-bd_YceI"/>
</dbReference>
<dbReference type="PANTHER" id="PTHR34406">
    <property type="entry name" value="PROTEIN YCEI"/>
    <property type="match status" value="1"/>
</dbReference>
<dbReference type="InterPro" id="IPR036761">
    <property type="entry name" value="TTHA0802/YceI-like_sf"/>
</dbReference>
<dbReference type="RefSeq" id="WP_252585941.1">
    <property type="nucleotide sequence ID" value="NZ_JAMWYS010000007.1"/>
</dbReference>
<protein>
    <submittedName>
        <fullName evidence="2">YceI family protein</fullName>
    </submittedName>
</protein>
<reference evidence="2" key="1">
    <citation type="submission" date="2022-06" db="EMBL/GenBank/DDBJ databases">
        <title>Solitalea sp. MAHUQ-68 isolated from rhizospheric soil.</title>
        <authorList>
            <person name="Huq M.A."/>
        </authorList>
    </citation>
    <scope>NUCLEOTIDE SEQUENCE</scope>
    <source>
        <strain evidence="2">MAHUQ-68</strain>
    </source>
</reference>
<dbReference type="SMART" id="SM00867">
    <property type="entry name" value="YceI"/>
    <property type="match status" value="1"/>
</dbReference>
<evidence type="ECO:0000313" key="3">
    <source>
        <dbReference type="Proteomes" id="UP001155182"/>
    </source>
</evidence>